<accession>A0ABQ0ACT6</accession>
<reference evidence="1 2" key="1">
    <citation type="submission" date="2024-04" db="EMBL/GenBank/DDBJ databases">
        <title>Draft genome sequence of Sessilibacter corallicola NBRC 116591.</title>
        <authorList>
            <person name="Miyakawa T."/>
            <person name="Kusuya Y."/>
            <person name="Miura T."/>
        </authorList>
    </citation>
    <scope>NUCLEOTIDE SEQUENCE [LARGE SCALE GENOMIC DNA]</scope>
    <source>
        <strain evidence="1 2">KU-00831-HH</strain>
    </source>
</reference>
<dbReference type="EMBL" id="BAABWN010000012">
    <property type="protein sequence ID" value="GAA6169445.1"/>
    <property type="molecule type" value="Genomic_DNA"/>
</dbReference>
<evidence type="ECO:0000313" key="2">
    <source>
        <dbReference type="Proteomes" id="UP001465153"/>
    </source>
</evidence>
<name>A0ABQ0ACT6_9GAMM</name>
<dbReference type="RefSeq" id="WP_233090326.1">
    <property type="nucleotide sequence ID" value="NZ_BAABWN010000012.1"/>
</dbReference>
<comment type="caution">
    <text evidence="1">The sequence shown here is derived from an EMBL/GenBank/DDBJ whole genome shotgun (WGS) entry which is preliminary data.</text>
</comment>
<keyword evidence="2" id="KW-1185">Reference proteome</keyword>
<evidence type="ECO:0000313" key="1">
    <source>
        <dbReference type="EMBL" id="GAA6169445.1"/>
    </source>
</evidence>
<organism evidence="1 2">
    <name type="scientific">Sessilibacter corallicola</name>
    <dbReference type="NCBI Taxonomy" id="2904075"/>
    <lineage>
        <taxon>Bacteria</taxon>
        <taxon>Pseudomonadati</taxon>
        <taxon>Pseudomonadota</taxon>
        <taxon>Gammaproteobacteria</taxon>
        <taxon>Cellvibrionales</taxon>
        <taxon>Cellvibrionaceae</taxon>
        <taxon>Sessilibacter</taxon>
    </lineage>
</organism>
<sequence>MEKQFAYQFPTAAKASKFLAELKSGYIGFCKVKRFNSDLEILVTYTYDSIKSFDDNAQKLDDLAEQLEGQEISSY</sequence>
<gene>
    <name evidence="1" type="ORF">NBRC116591_32560</name>
</gene>
<protein>
    <submittedName>
        <fullName evidence="1">Uncharacterized protein</fullName>
    </submittedName>
</protein>
<dbReference type="Proteomes" id="UP001465153">
    <property type="component" value="Unassembled WGS sequence"/>
</dbReference>
<proteinExistence type="predicted"/>